<dbReference type="PANTHER" id="PTHR16189">
    <property type="entry name" value="TRANSMEMBRANE PROTEIN 104-RELATED"/>
    <property type="match status" value="1"/>
</dbReference>
<feature type="transmembrane region" description="Helical" evidence="6">
    <location>
        <begin position="37"/>
        <end position="59"/>
    </location>
</feature>
<dbReference type="AlphaFoldDB" id="A0A397IGJ6"/>
<sequence>MEKPNSISFFGSVALLVSSMTGPGLVTIPLLFQQAGWFIPIIIFVIALLLSGSASLFLCEALSTIPGNNRFQDKIEFSRLTSILIKKKHHRLIVQLTLYIAIQSFIISSIIISSQTMDSLMISLAGKTCGIGIHPTTGFFCVREQGLTGSPFGKDYMLITVGFLISLAIVIPASVVELVDNIRIQIVSLITLALIIISWLVTFMIHGLDSDRVPLVGTDFSQAVGTVLFNYAFIVMIPSWINDLNPTVSIRKSVWYSISISTCAYILLGFIGGMAYQIDSKSNIIAVINNSSERSIISTITTYLFPLAVLIASIPAYAIIVRYNLINNNYCDKVTATLLSSVLPWVIIIPFQTGSWLNSFMNWTTLIFSTISNFILPFLFYYISQTREHLKSDDDIVPKAEEPIEKAKNLERKLSMSILSDALSIKSVFLKAFSDDDKIVNTIDNNYYNNNNNNNHNNWLPLPIVVSPPSPGLEPKSGNNLNVDDFHLSPSTTPRRRRSRDSNLSRSLDLDSNGGGVNFLVINTSINPKQMDLPIYSSSPKELEPSPFLTIPGGVGGGDICMMNRDKENSSISSESDTKISPSGRHLATSPPSLISRTSFSRRKSLSSPPTIVITPAIAINDIIIGNENNHHHHHNNNNLSADPHCDTHSLSIQSIHTTNSIYTNCPPPSPIMSIYEDIYSSTTQKSSNNLSEIENDLNNLGLNNNSKIGEIFRAFPGLPTRYGLKLAITSGFITIVLVGGILLYDFVCLALGQNVFE</sequence>
<feature type="transmembrane region" description="Helical" evidence="6">
    <location>
        <begin position="7"/>
        <end position="31"/>
    </location>
</feature>
<comment type="subcellular location">
    <subcellularLocation>
        <location evidence="1">Membrane</location>
    </subcellularLocation>
</comment>
<reference evidence="8 9" key="1">
    <citation type="submission" date="2018-08" db="EMBL/GenBank/DDBJ databases">
        <title>Genome and evolution of the arbuscular mycorrhizal fungus Diversispora epigaea (formerly Glomus versiforme) and its bacterial endosymbionts.</title>
        <authorList>
            <person name="Sun X."/>
            <person name="Fei Z."/>
            <person name="Harrison M."/>
        </authorList>
    </citation>
    <scope>NUCLEOTIDE SEQUENCE [LARGE SCALE GENOMIC DNA]</scope>
    <source>
        <strain evidence="8 9">IT104</strain>
    </source>
</reference>
<keyword evidence="2 6" id="KW-0812">Transmembrane</keyword>
<feature type="compositionally biased region" description="Low complexity" evidence="5">
    <location>
        <begin position="570"/>
        <end position="583"/>
    </location>
</feature>
<feature type="transmembrane region" description="Helical" evidence="6">
    <location>
        <begin position="723"/>
        <end position="745"/>
    </location>
</feature>
<feature type="transmembrane region" description="Helical" evidence="6">
    <location>
        <begin position="220"/>
        <end position="241"/>
    </location>
</feature>
<dbReference type="PANTHER" id="PTHR16189:SF3">
    <property type="entry name" value="AMINO ACID TRANSPORTER TRANSMEMBRANE DOMAIN-CONTAINING PROTEIN"/>
    <property type="match status" value="1"/>
</dbReference>
<keyword evidence="3 6" id="KW-1133">Transmembrane helix</keyword>
<evidence type="ECO:0000259" key="7">
    <source>
        <dbReference type="Pfam" id="PF01490"/>
    </source>
</evidence>
<protein>
    <recommendedName>
        <fullName evidence="7">Amino acid transporter transmembrane domain-containing protein</fullName>
    </recommendedName>
</protein>
<evidence type="ECO:0000256" key="1">
    <source>
        <dbReference type="ARBA" id="ARBA00004370"/>
    </source>
</evidence>
<keyword evidence="4 6" id="KW-0472">Membrane</keyword>
<organism evidence="8 9">
    <name type="scientific">Diversispora epigaea</name>
    <dbReference type="NCBI Taxonomy" id="1348612"/>
    <lineage>
        <taxon>Eukaryota</taxon>
        <taxon>Fungi</taxon>
        <taxon>Fungi incertae sedis</taxon>
        <taxon>Mucoromycota</taxon>
        <taxon>Glomeromycotina</taxon>
        <taxon>Glomeromycetes</taxon>
        <taxon>Diversisporales</taxon>
        <taxon>Diversisporaceae</taxon>
        <taxon>Diversispora</taxon>
    </lineage>
</organism>
<feature type="transmembrane region" description="Helical" evidence="6">
    <location>
        <begin position="156"/>
        <end position="179"/>
    </location>
</feature>
<feature type="transmembrane region" description="Helical" evidence="6">
    <location>
        <begin position="253"/>
        <end position="276"/>
    </location>
</feature>
<dbReference type="InterPro" id="IPR013057">
    <property type="entry name" value="AA_transpt_TM"/>
</dbReference>
<feature type="region of interest" description="Disordered" evidence="5">
    <location>
        <begin position="470"/>
        <end position="509"/>
    </location>
</feature>
<keyword evidence="9" id="KW-1185">Reference proteome</keyword>
<dbReference type="EMBL" id="PQFF01000224">
    <property type="protein sequence ID" value="RHZ72484.1"/>
    <property type="molecule type" value="Genomic_DNA"/>
</dbReference>
<proteinExistence type="predicted"/>
<accession>A0A397IGJ6</accession>
<evidence type="ECO:0000256" key="2">
    <source>
        <dbReference type="ARBA" id="ARBA00022692"/>
    </source>
</evidence>
<gene>
    <name evidence="8" type="ORF">Glove_242g37</name>
</gene>
<evidence type="ECO:0000256" key="4">
    <source>
        <dbReference type="ARBA" id="ARBA00023136"/>
    </source>
</evidence>
<evidence type="ECO:0000256" key="6">
    <source>
        <dbReference type="SAM" id="Phobius"/>
    </source>
</evidence>
<evidence type="ECO:0000256" key="3">
    <source>
        <dbReference type="ARBA" id="ARBA00022989"/>
    </source>
</evidence>
<feature type="compositionally biased region" description="Polar residues" evidence="5">
    <location>
        <begin position="590"/>
        <end position="599"/>
    </location>
</feature>
<name>A0A397IGJ6_9GLOM</name>
<dbReference type="OrthoDB" id="294541at2759"/>
<feature type="transmembrane region" description="Helical" evidence="6">
    <location>
        <begin position="363"/>
        <end position="383"/>
    </location>
</feature>
<dbReference type="Pfam" id="PF01490">
    <property type="entry name" value="Aa_trans"/>
    <property type="match status" value="1"/>
</dbReference>
<dbReference type="STRING" id="1348612.A0A397IGJ6"/>
<comment type="caution">
    <text evidence="8">The sequence shown here is derived from an EMBL/GenBank/DDBJ whole genome shotgun (WGS) entry which is preliminary data.</text>
</comment>
<evidence type="ECO:0000313" key="9">
    <source>
        <dbReference type="Proteomes" id="UP000266861"/>
    </source>
</evidence>
<dbReference type="GO" id="GO:0016020">
    <property type="term" value="C:membrane"/>
    <property type="evidence" value="ECO:0007669"/>
    <property type="project" value="UniProtKB-SubCell"/>
</dbReference>
<feature type="region of interest" description="Disordered" evidence="5">
    <location>
        <begin position="568"/>
        <end position="607"/>
    </location>
</feature>
<feature type="transmembrane region" description="Helical" evidence="6">
    <location>
        <begin position="333"/>
        <end position="351"/>
    </location>
</feature>
<feature type="transmembrane region" description="Helical" evidence="6">
    <location>
        <begin position="186"/>
        <end position="208"/>
    </location>
</feature>
<feature type="domain" description="Amino acid transporter transmembrane" evidence="7">
    <location>
        <begin position="6"/>
        <end position="387"/>
    </location>
</feature>
<evidence type="ECO:0000256" key="5">
    <source>
        <dbReference type="SAM" id="MobiDB-lite"/>
    </source>
</evidence>
<evidence type="ECO:0000313" key="8">
    <source>
        <dbReference type="EMBL" id="RHZ72484.1"/>
    </source>
</evidence>
<feature type="transmembrane region" description="Helical" evidence="6">
    <location>
        <begin position="92"/>
        <end position="112"/>
    </location>
</feature>
<feature type="transmembrane region" description="Helical" evidence="6">
    <location>
        <begin position="296"/>
        <end position="321"/>
    </location>
</feature>
<dbReference type="Proteomes" id="UP000266861">
    <property type="component" value="Unassembled WGS sequence"/>
</dbReference>